<dbReference type="InterPro" id="IPR050210">
    <property type="entry name" value="tRNA_Adenine-N(6)_MTase"/>
</dbReference>
<feature type="domain" description="Methyltransferase small" evidence="2">
    <location>
        <begin position="90"/>
        <end position="209"/>
    </location>
</feature>
<keyword evidence="4" id="KW-1185">Reference proteome</keyword>
<dbReference type="InterPro" id="IPR029063">
    <property type="entry name" value="SAM-dependent_MTases_sf"/>
</dbReference>
<proteinExistence type="predicted"/>
<dbReference type="CDD" id="cd02440">
    <property type="entry name" value="AdoMet_MTases"/>
    <property type="match status" value="1"/>
</dbReference>
<comment type="caution">
    <text evidence="3">The sequence shown here is derived from an EMBL/GenBank/DDBJ whole genome shotgun (WGS) entry which is preliminary data.</text>
</comment>
<accession>A0A495JG72</accession>
<keyword evidence="3" id="KW-0489">Methyltransferase</keyword>
<dbReference type="GO" id="GO:0008170">
    <property type="term" value="F:N-methyltransferase activity"/>
    <property type="evidence" value="ECO:0007669"/>
    <property type="project" value="UniProtKB-ARBA"/>
</dbReference>
<dbReference type="AlphaFoldDB" id="A0A495JG72"/>
<dbReference type="InterPro" id="IPR007848">
    <property type="entry name" value="Small_mtfrase_dom"/>
</dbReference>
<evidence type="ECO:0000313" key="3">
    <source>
        <dbReference type="EMBL" id="RKR87558.1"/>
    </source>
</evidence>
<dbReference type="PROSITE" id="PS00092">
    <property type="entry name" value="N6_MTASE"/>
    <property type="match status" value="1"/>
</dbReference>
<evidence type="ECO:0000256" key="1">
    <source>
        <dbReference type="SAM" id="MobiDB-lite"/>
    </source>
</evidence>
<name>A0A495JG72_9ACTN</name>
<keyword evidence="3" id="KW-0808">Transferase</keyword>
<gene>
    <name evidence="3" type="ORF">BDK92_1837</name>
</gene>
<protein>
    <submittedName>
        <fullName evidence="3">Release factor glutamine methyltransferase</fullName>
    </submittedName>
</protein>
<dbReference type="InterPro" id="IPR002052">
    <property type="entry name" value="DNA_methylase_N6_adenine_CS"/>
</dbReference>
<dbReference type="SUPFAM" id="SSF53335">
    <property type="entry name" value="S-adenosyl-L-methionine-dependent methyltransferases"/>
    <property type="match status" value="1"/>
</dbReference>
<dbReference type="Pfam" id="PF05175">
    <property type="entry name" value="MTS"/>
    <property type="match status" value="1"/>
</dbReference>
<dbReference type="GO" id="GO:0003676">
    <property type="term" value="F:nucleic acid binding"/>
    <property type="evidence" value="ECO:0007669"/>
    <property type="project" value="InterPro"/>
</dbReference>
<organism evidence="3 4">
    <name type="scientific">Micromonospora pisi</name>
    <dbReference type="NCBI Taxonomy" id="589240"/>
    <lineage>
        <taxon>Bacteria</taxon>
        <taxon>Bacillati</taxon>
        <taxon>Actinomycetota</taxon>
        <taxon>Actinomycetes</taxon>
        <taxon>Micromonosporales</taxon>
        <taxon>Micromonosporaceae</taxon>
        <taxon>Micromonospora</taxon>
    </lineage>
</organism>
<feature type="region of interest" description="Disordered" evidence="1">
    <location>
        <begin position="1"/>
        <end position="24"/>
    </location>
</feature>
<dbReference type="GO" id="GO:0008757">
    <property type="term" value="F:S-adenosylmethionine-dependent methyltransferase activity"/>
    <property type="evidence" value="ECO:0007669"/>
    <property type="project" value="UniProtKB-ARBA"/>
</dbReference>
<dbReference type="Gene3D" id="3.40.50.150">
    <property type="entry name" value="Vaccinia Virus protein VP39"/>
    <property type="match status" value="1"/>
</dbReference>
<dbReference type="GO" id="GO:0032259">
    <property type="term" value="P:methylation"/>
    <property type="evidence" value="ECO:0007669"/>
    <property type="project" value="UniProtKB-KW"/>
</dbReference>
<evidence type="ECO:0000313" key="4">
    <source>
        <dbReference type="Proteomes" id="UP000277671"/>
    </source>
</evidence>
<dbReference type="PANTHER" id="PTHR47739:SF1">
    <property type="entry name" value="TRNA1(VAL) (ADENINE(37)-N6)-METHYLTRANSFERASE"/>
    <property type="match status" value="1"/>
</dbReference>
<evidence type="ECO:0000259" key="2">
    <source>
        <dbReference type="Pfam" id="PF05175"/>
    </source>
</evidence>
<dbReference type="Proteomes" id="UP000277671">
    <property type="component" value="Unassembled WGS sequence"/>
</dbReference>
<dbReference type="EMBL" id="RBKT01000001">
    <property type="protein sequence ID" value="RKR87558.1"/>
    <property type="molecule type" value="Genomic_DNA"/>
</dbReference>
<reference evidence="3 4" key="1">
    <citation type="submission" date="2018-10" db="EMBL/GenBank/DDBJ databases">
        <title>Sequencing the genomes of 1000 actinobacteria strains.</title>
        <authorList>
            <person name="Klenk H.-P."/>
        </authorList>
    </citation>
    <scope>NUCLEOTIDE SEQUENCE [LARGE SCALE GENOMIC DNA]</scope>
    <source>
        <strain evidence="3 4">DSM 45175</strain>
    </source>
</reference>
<dbReference type="PANTHER" id="PTHR47739">
    <property type="entry name" value="TRNA1(VAL) (ADENINE(37)-N6)-METHYLTRANSFERASE"/>
    <property type="match status" value="1"/>
</dbReference>
<sequence length="263" mass="28723">MPRVPDMAEPSPPSPPSSDFPAHVPMMSTEYAERVRAWHESAYAQARAEAGSLSGPGQTFDYLGRTLVVPPQVQPITGVSHLLGEAVLAEVRDTDRVLDMGTGSGVNAILAASRSTRVVAVDINPYAVEAATRNAERNGVADRIEVRHSDVFSAVDGVFDLIVFDPPFRWFAPRDELEAASTDENYRAMTTFFRAAGRHLAPGGRMLVFFGSSGDLAYLRHLVDETGFTATEIAHQSLLKEGWQVAYSTFRVVRRDGRVGWSS</sequence>